<comment type="caution">
    <text evidence="1">The sequence shown here is derived from an EMBL/GenBank/DDBJ whole genome shotgun (WGS) entry which is preliminary data.</text>
</comment>
<accession>A0ABD3CGI2</accession>
<dbReference type="EMBL" id="JAVIJP010000038">
    <property type="protein sequence ID" value="KAL3627797.1"/>
    <property type="molecule type" value="Genomic_DNA"/>
</dbReference>
<keyword evidence="2" id="KW-1185">Reference proteome</keyword>
<protein>
    <submittedName>
        <fullName evidence="1">Uncharacterized protein</fullName>
    </submittedName>
</protein>
<reference evidence="2" key="1">
    <citation type="journal article" date="2024" name="IScience">
        <title>Strigolactones Initiate the Formation of Haustorium-like Structures in Castilleja.</title>
        <authorList>
            <person name="Buerger M."/>
            <person name="Peterson D."/>
            <person name="Chory J."/>
        </authorList>
    </citation>
    <scope>NUCLEOTIDE SEQUENCE [LARGE SCALE GENOMIC DNA]</scope>
</reference>
<organism evidence="1 2">
    <name type="scientific">Castilleja foliolosa</name>
    <dbReference type="NCBI Taxonomy" id="1961234"/>
    <lineage>
        <taxon>Eukaryota</taxon>
        <taxon>Viridiplantae</taxon>
        <taxon>Streptophyta</taxon>
        <taxon>Embryophyta</taxon>
        <taxon>Tracheophyta</taxon>
        <taxon>Spermatophyta</taxon>
        <taxon>Magnoliopsida</taxon>
        <taxon>eudicotyledons</taxon>
        <taxon>Gunneridae</taxon>
        <taxon>Pentapetalae</taxon>
        <taxon>asterids</taxon>
        <taxon>lamiids</taxon>
        <taxon>Lamiales</taxon>
        <taxon>Orobanchaceae</taxon>
        <taxon>Pedicularideae</taxon>
        <taxon>Castillejinae</taxon>
        <taxon>Castilleja</taxon>
    </lineage>
</organism>
<name>A0ABD3CGI2_9LAMI</name>
<gene>
    <name evidence="1" type="ORF">CASFOL_028212</name>
</gene>
<proteinExistence type="predicted"/>
<evidence type="ECO:0000313" key="2">
    <source>
        <dbReference type="Proteomes" id="UP001632038"/>
    </source>
</evidence>
<dbReference type="PANTHER" id="PTHR13448">
    <property type="entry name" value="TRANSMEMBRANE PROTEIN 214"/>
    <property type="match status" value="1"/>
</dbReference>
<sequence length="128" mass="14717">MNEDLEEIKRFPQYFSFSLERKIKPQQAFGGARVFDAIVGNAEGQKASSKSQAAIFLVLAIVLRHKQDVLISILPKLRENSKYQEQDKLPLYLRIKYYLLSEAFDFLKSILSFGNGGCRFNTCIYEGR</sequence>
<dbReference type="PANTHER" id="PTHR13448:SF14">
    <property type="entry name" value="F26K24.17 PROTEIN"/>
    <property type="match status" value="1"/>
</dbReference>
<dbReference type="Proteomes" id="UP001632038">
    <property type="component" value="Unassembled WGS sequence"/>
</dbReference>
<dbReference type="AlphaFoldDB" id="A0ABD3CGI2"/>
<dbReference type="InterPro" id="IPR019308">
    <property type="entry name" value="TMEM214"/>
</dbReference>
<evidence type="ECO:0000313" key="1">
    <source>
        <dbReference type="EMBL" id="KAL3627797.1"/>
    </source>
</evidence>